<dbReference type="Proteomes" id="UP000603904">
    <property type="component" value="Unassembled WGS sequence"/>
</dbReference>
<evidence type="ECO:0000256" key="1">
    <source>
        <dbReference type="ARBA" id="ARBA00022723"/>
    </source>
</evidence>
<evidence type="ECO:0000256" key="3">
    <source>
        <dbReference type="SAM" id="SignalP"/>
    </source>
</evidence>
<evidence type="ECO:0000313" key="5">
    <source>
        <dbReference type="EMBL" id="GIH42010.1"/>
    </source>
</evidence>
<feature type="chain" id="PRO_5045669627" description="NodB homology domain-containing protein" evidence="3">
    <location>
        <begin position="28"/>
        <end position="271"/>
    </location>
</feature>
<name>A0ABQ4G4Q8_9ACTN</name>
<accession>A0ABQ4G4Q8</accession>
<dbReference type="EMBL" id="BOOC01000027">
    <property type="protein sequence ID" value="GIH42010.1"/>
    <property type="molecule type" value="Genomic_DNA"/>
</dbReference>
<dbReference type="PANTHER" id="PTHR10587">
    <property type="entry name" value="GLYCOSYL TRANSFERASE-RELATED"/>
    <property type="match status" value="1"/>
</dbReference>
<evidence type="ECO:0000256" key="2">
    <source>
        <dbReference type="ARBA" id="ARBA00022801"/>
    </source>
</evidence>
<proteinExistence type="predicted"/>
<feature type="signal peptide" evidence="3">
    <location>
        <begin position="1"/>
        <end position="27"/>
    </location>
</feature>
<keyword evidence="2" id="KW-0378">Hydrolase</keyword>
<keyword evidence="3" id="KW-0732">Signal</keyword>
<gene>
    <name evidence="5" type="ORF">Mco01_50100</name>
</gene>
<dbReference type="PROSITE" id="PS51677">
    <property type="entry name" value="NODB"/>
    <property type="match status" value="1"/>
</dbReference>
<comment type="caution">
    <text evidence="5">The sequence shown here is derived from an EMBL/GenBank/DDBJ whole genome shotgun (WGS) entry which is preliminary data.</text>
</comment>
<reference evidence="5 6" key="1">
    <citation type="submission" date="2021-01" db="EMBL/GenBank/DDBJ databases">
        <title>Whole genome shotgun sequence of Microbispora corallina NBRC 16416.</title>
        <authorList>
            <person name="Komaki H."/>
            <person name="Tamura T."/>
        </authorList>
    </citation>
    <scope>NUCLEOTIDE SEQUENCE [LARGE SCALE GENOMIC DNA]</scope>
    <source>
        <strain evidence="5 6">NBRC 16416</strain>
    </source>
</reference>
<dbReference type="CDD" id="cd10917">
    <property type="entry name" value="CE4_NodB_like_6s_7s"/>
    <property type="match status" value="1"/>
</dbReference>
<dbReference type="Pfam" id="PF01522">
    <property type="entry name" value="Polysacc_deac_1"/>
    <property type="match status" value="1"/>
</dbReference>
<dbReference type="SUPFAM" id="SSF88713">
    <property type="entry name" value="Glycoside hydrolase/deacetylase"/>
    <property type="match status" value="1"/>
</dbReference>
<organism evidence="5 6">
    <name type="scientific">Microbispora corallina</name>
    <dbReference type="NCBI Taxonomy" id="83302"/>
    <lineage>
        <taxon>Bacteria</taxon>
        <taxon>Bacillati</taxon>
        <taxon>Actinomycetota</taxon>
        <taxon>Actinomycetes</taxon>
        <taxon>Streptosporangiales</taxon>
        <taxon>Streptosporangiaceae</taxon>
        <taxon>Microbispora</taxon>
    </lineage>
</organism>
<dbReference type="RefSeq" id="WP_204059301.1">
    <property type="nucleotide sequence ID" value="NZ_BAAAGP010000021.1"/>
</dbReference>
<evidence type="ECO:0000313" key="6">
    <source>
        <dbReference type="Proteomes" id="UP000603904"/>
    </source>
</evidence>
<dbReference type="InterPro" id="IPR002509">
    <property type="entry name" value="NODB_dom"/>
</dbReference>
<feature type="domain" description="NodB homology" evidence="4">
    <location>
        <begin position="66"/>
        <end position="244"/>
    </location>
</feature>
<protein>
    <recommendedName>
        <fullName evidence="4">NodB homology domain-containing protein</fullName>
    </recommendedName>
</protein>
<dbReference type="InterPro" id="IPR050248">
    <property type="entry name" value="Polysacc_deacetylase_ArnD"/>
</dbReference>
<dbReference type="PANTHER" id="PTHR10587:SF133">
    <property type="entry name" value="CHITIN DEACETYLASE 1-RELATED"/>
    <property type="match status" value="1"/>
</dbReference>
<dbReference type="Gene3D" id="3.20.20.370">
    <property type="entry name" value="Glycoside hydrolase/deacetylase"/>
    <property type="match status" value="1"/>
</dbReference>
<dbReference type="InterPro" id="IPR011330">
    <property type="entry name" value="Glyco_hydro/deAcase_b/a-brl"/>
</dbReference>
<keyword evidence="6" id="KW-1185">Reference proteome</keyword>
<sequence>MAVRRSVPLAAACALALAALPLHTAQAQSQAQAQSARTQAVSARTGATTTAKKPAKDDEPFCATHQCIALTFDDGPADYTGTLLKTLKKYKAKATFFMIGERVKKHPKLTAEVAKDGHEIGNHTWDHKYLTDLTYAEINKEIGDTQRIIKKTTGKDPVVFRAPGGLRNGGVEELTAKFGLIQIPGTTETKDYIKDYRHVDFLTQKALDVAGEGEVVLMHETVKETIQSMPAVLEELTRQGYSFVTVSTLLEGQELIPGQVYPEAVPTADAE</sequence>
<evidence type="ECO:0000259" key="4">
    <source>
        <dbReference type="PROSITE" id="PS51677"/>
    </source>
</evidence>
<keyword evidence="1" id="KW-0479">Metal-binding</keyword>